<evidence type="ECO:0000256" key="3">
    <source>
        <dbReference type="ARBA" id="ARBA00022490"/>
    </source>
</evidence>
<protein>
    <recommendedName>
        <fullName evidence="2">non-chaperonin molecular chaperone ATPase</fullName>
        <ecNumber evidence="2">3.6.4.10</ecNumber>
    </recommendedName>
</protein>
<evidence type="ECO:0000256" key="10">
    <source>
        <dbReference type="SAM" id="MobiDB-lite"/>
    </source>
</evidence>
<feature type="region of interest" description="Disordered" evidence="10">
    <location>
        <begin position="239"/>
        <end position="269"/>
    </location>
</feature>
<evidence type="ECO:0000313" key="12">
    <source>
        <dbReference type="Proteomes" id="UP000694844"/>
    </source>
</evidence>
<keyword evidence="8" id="KW-0143">Chaperone</keyword>
<dbReference type="Gene3D" id="1.10.8.60">
    <property type="match status" value="2"/>
</dbReference>
<name>A0A8B8CWH1_CRAVI</name>
<dbReference type="GO" id="GO:0005524">
    <property type="term" value="F:ATP binding"/>
    <property type="evidence" value="ECO:0007669"/>
    <property type="project" value="UniProtKB-KW"/>
</dbReference>
<dbReference type="PROSITE" id="PS00674">
    <property type="entry name" value="AAA"/>
    <property type="match status" value="1"/>
</dbReference>
<evidence type="ECO:0000256" key="6">
    <source>
        <dbReference type="ARBA" id="ARBA00022801"/>
    </source>
</evidence>
<dbReference type="InterPro" id="IPR003960">
    <property type="entry name" value="ATPase_AAA_CS"/>
</dbReference>
<keyword evidence="5" id="KW-0547">Nucleotide-binding</keyword>
<dbReference type="InterPro" id="IPR041569">
    <property type="entry name" value="AAA_lid_3"/>
</dbReference>
<gene>
    <name evidence="13" type="primary">LOC111122623</name>
</gene>
<keyword evidence="7" id="KW-0067">ATP-binding</keyword>
<evidence type="ECO:0000256" key="5">
    <source>
        <dbReference type="ARBA" id="ARBA00022741"/>
    </source>
</evidence>
<accession>A0A8B8CWH1</accession>
<feature type="domain" description="AAA+ ATPase" evidence="11">
    <location>
        <begin position="629"/>
        <end position="767"/>
    </location>
</feature>
<keyword evidence="3" id="KW-0963">Cytoplasm</keyword>
<dbReference type="InterPro" id="IPR050168">
    <property type="entry name" value="AAA_ATPase_domain"/>
</dbReference>
<comment type="similarity">
    <text evidence="9">Belongs to the AAA ATPase family. AFG2 subfamily.</text>
</comment>
<dbReference type="Pfam" id="PF00004">
    <property type="entry name" value="AAA"/>
    <property type="match status" value="2"/>
</dbReference>
<comment type="subcellular location">
    <subcellularLocation>
        <location evidence="1">Cytoplasm</location>
    </subcellularLocation>
</comment>
<dbReference type="GeneID" id="111122623"/>
<dbReference type="AlphaFoldDB" id="A0A8B8CWH1"/>
<dbReference type="InterPro" id="IPR003593">
    <property type="entry name" value="AAA+_ATPase"/>
</dbReference>
<feature type="domain" description="AAA+ ATPase" evidence="11">
    <location>
        <begin position="362"/>
        <end position="502"/>
    </location>
</feature>
<dbReference type="SMART" id="SM00382">
    <property type="entry name" value="AAA"/>
    <property type="match status" value="2"/>
</dbReference>
<dbReference type="FunFam" id="1.10.8.60:FF:000069">
    <property type="entry name" value="spermatogenesis-associated protein 5 isoform X1"/>
    <property type="match status" value="1"/>
</dbReference>
<dbReference type="GO" id="GO:0005737">
    <property type="term" value="C:cytoplasm"/>
    <property type="evidence" value="ECO:0007669"/>
    <property type="project" value="UniProtKB-SubCell"/>
</dbReference>
<organism evidence="12 13">
    <name type="scientific">Crassostrea virginica</name>
    <name type="common">Eastern oyster</name>
    <dbReference type="NCBI Taxonomy" id="6565"/>
    <lineage>
        <taxon>Eukaryota</taxon>
        <taxon>Metazoa</taxon>
        <taxon>Spiralia</taxon>
        <taxon>Lophotrochozoa</taxon>
        <taxon>Mollusca</taxon>
        <taxon>Bivalvia</taxon>
        <taxon>Autobranchia</taxon>
        <taxon>Pteriomorphia</taxon>
        <taxon>Ostreida</taxon>
        <taxon>Ostreoidea</taxon>
        <taxon>Ostreidae</taxon>
        <taxon>Crassostrea</taxon>
    </lineage>
</organism>
<evidence type="ECO:0000256" key="1">
    <source>
        <dbReference type="ARBA" id="ARBA00004496"/>
    </source>
</evidence>
<evidence type="ECO:0000256" key="7">
    <source>
        <dbReference type="ARBA" id="ARBA00022840"/>
    </source>
</evidence>
<dbReference type="SUPFAM" id="SSF52540">
    <property type="entry name" value="P-loop containing nucleoside triphosphate hydrolases"/>
    <property type="match status" value="2"/>
</dbReference>
<dbReference type="Proteomes" id="UP000694844">
    <property type="component" value="Chromosome 3"/>
</dbReference>
<dbReference type="InterPro" id="IPR027417">
    <property type="entry name" value="P-loop_NTPase"/>
</dbReference>
<dbReference type="KEGG" id="cvn:111122623"/>
<dbReference type="FunFam" id="3.40.50.300:FF:000012">
    <property type="entry name" value="Transitional endoplasmic reticulum ATPase"/>
    <property type="match status" value="1"/>
</dbReference>
<dbReference type="OrthoDB" id="27435at2759"/>
<evidence type="ECO:0000256" key="2">
    <source>
        <dbReference type="ARBA" id="ARBA00012554"/>
    </source>
</evidence>
<evidence type="ECO:0000313" key="13">
    <source>
        <dbReference type="RefSeq" id="XP_022320148.1"/>
    </source>
</evidence>
<dbReference type="CDD" id="cd19511">
    <property type="entry name" value="RecA-like_CDC48_r2-like"/>
    <property type="match status" value="1"/>
</dbReference>
<dbReference type="FunFam" id="3.40.50.300:FF:000661">
    <property type="entry name" value="calmodulin-interacting protein 111 isoform X1"/>
    <property type="match status" value="1"/>
</dbReference>
<dbReference type="Gene3D" id="3.40.50.300">
    <property type="entry name" value="P-loop containing nucleotide triphosphate hydrolases"/>
    <property type="match status" value="2"/>
</dbReference>
<keyword evidence="6" id="KW-0378">Hydrolase</keyword>
<reference evidence="13" key="1">
    <citation type="submission" date="2025-08" db="UniProtKB">
        <authorList>
            <consortium name="RefSeq"/>
        </authorList>
    </citation>
    <scope>IDENTIFICATION</scope>
    <source>
        <tissue evidence="13">Whole sample</tissue>
    </source>
</reference>
<evidence type="ECO:0000256" key="8">
    <source>
        <dbReference type="ARBA" id="ARBA00023186"/>
    </source>
</evidence>
<evidence type="ECO:0000259" key="11">
    <source>
        <dbReference type="SMART" id="SM00382"/>
    </source>
</evidence>
<evidence type="ECO:0000256" key="9">
    <source>
        <dbReference type="ARBA" id="ARBA00061477"/>
    </source>
</evidence>
<dbReference type="InterPro" id="IPR003959">
    <property type="entry name" value="ATPase_AAA_core"/>
</dbReference>
<dbReference type="Pfam" id="PF17862">
    <property type="entry name" value="AAA_lid_3"/>
    <property type="match status" value="1"/>
</dbReference>
<dbReference type="GO" id="GO:0016887">
    <property type="term" value="F:ATP hydrolysis activity"/>
    <property type="evidence" value="ECO:0007669"/>
    <property type="project" value="InterPro"/>
</dbReference>
<evidence type="ECO:0000256" key="4">
    <source>
        <dbReference type="ARBA" id="ARBA00022737"/>
    </source>
</evidence>
<proteinExistence type="inferred from homology"/>
<sequence length="862" mass="95429">MPAKSKSNRVDFHECVKCHCIVHSKDTSTHINECSETGINSLSHAYIQNGVFHGVVSLATMEVPVPKATRKDIVLIHPSVMSLCGLSIGQECIVQGKYVGIAWPSTSAPSSNVSVSQDLLTLLHLGAGEHMTVQPLTQCPLRTAEVRFQPEEWKQFYEEDEFISYLRNFLCHKCLRLESEINLTYFGQLCEMKVIQLAADTDETALHNLNVSGLTEGMDQLNVSDMNESSILNDTDTQEFCEHTSSTPNRSKTKSPKEKPGNDDVVTTVTSPQREDSLLSCSLFQTPVKQQSCHRTEEFYRVCSTTKCLVVRESEGVVEESRTSRVTFQNIGGMSSQIAAIKETVMLPLKSPHLFSSSGLPFPRGILLFGPSGTGKSLLIDAVCNEMNIFTTSVSTTNIISKFYGESEAKLRNIFKQAEERAPSIIVMDDIDSMFANRDKTQNEALRRLVSTLLTLMDGIVSKSSPDRFVIVLAATVRPESLDPALRRPGRLDREIEIGVPTVKERLEISEKLLMSIPHCLSEENKKHIADTTHGYVGADLLCLFQQANINAIKRAIEGTDKNTRIHLGDVTAAMTTIQPSAMREIQLEIPKVRWTDIGGQEEVKLKLRQAVEWPLQHPEAFLRMGISPPRGILMYGPPGCSKTMIAKALATESGLNFLAVKGPELFSKWVGESERAVREVFRKARAAAPSIIFFDEIDALAVERGSSSGSSNVGDRVLAQLLTEIDGVQSLRDVTIVAATNRPDMIDKALMRPGRLDRILYVPLPDVATRRQIFTIHLSRMPAGCTVDVDRLVSATDKYSGAEVSAVCHEAAMFALQEDIGSQTVEQRHFDQALGVVHPRITEQLIQFYQNYHLTSGLQVV</sequence>
<keyword evidence="4" id="KW-0677">Repeat</keyword>
<dbReference type="RefSeq" id="XP_022320148.1">
    <property type="nucleotide sequence ID" value="XM_022464440.1"/>
</dbReference>
<dbReference type="PANTHER" id="PTHR23077">
    <property type="entry name" value="AAA-FAMILY ATPASE"/>
    <property type="match status" value="1"/>
</dbReference>
<dbReference type="EC" id="3.6.4.10" evidence="2"/>
<keyword evidence="12" id="KW-1185">Reference proteome</keyword>
<dbReference type="PANTHER" id="PTHR23077:SF27">
    <property type="entry name" value="ATPASE FAMILY GENE 2 PROTEIN HOMOLOG A"/>
    <property type="match status" value="1"/>
</dbReference>